<dbReference type="Proteomes" id="UP000256913">
    <property type="component" value="Unassembled WGS sequence"/>
</dbReference>
<dbReference type="InterPro" id="IPR013325">
    <property type="entry name" value="RNA_pol_sigma_r2"/>
</dbReference>
<dbReference type="GO" id="GO:0016987">
    <property type="term" value="F:sigma factor activity"/>
    <property type="evidence" value="ECO:0007669"/>
    <property type="project" value="UniProtKB-KW"/>
</dbReference>
<dbReference type="SUPFAM" id="SSF88946">
    <property type="entry name" value="Sigma2 domain of RNA polymerase sigma factors"/>
    <property type="match status" value="1"/>
</dbReference>
<keyword evidence="5" id="KW-0804">Transcription</keyword>
<reference evidence="8 9" key="1">
    <citation type="submission" date="2018-08" db="EMBL/GenBank/DDBJ databases">
        <title>Sequencing the genomes of 1000 actinobacteria strains.</title>
        <authorList>
            <person name="Klenk H.-P."/>
        </authorList>
    </citation>
    <scope>NUCLEOTIDE SEQUENCE [LARGE SCALE GENOMIC DNA]</scope>
    <source>
        <strain evidence="8 9">DSM 44099</strain>
    </source>
</reference>
<dbReference type="InterPro" id="IPR014284">
    <property type="entry name" value="RNA_pol_sigma-70_dom"/>
</dbReference>
<evidence type="ECO:0000313" key="8">
    <source>
        <dbReference type="EMBL" id="REG01757.1"/>
    </source>
</evidence>
<dbReference type="NCBIfam" id="TIGR02937">
    <property type="entry name" value="sigma70-ECF"/>
    <property type="match status" value="1"/>
</dbReference>
<sequence length="159" mass="18124">MHDFDDFYAAHYAEIVVQVFAAYGDRQDAEDVAQEAFVRALARWQRLDSYDDPAAWVRRVAFNLAASRWRRLRTAHAFLQSQRDEPVIEPPGAERLAIVEALATLPHRVRRAMALRYLVDLPIAEIAAREGVPEATVRSWLHRGRIALAARLKAEVNHA</sequence>
<evidence type="ECO:0000259" key="7">
    <source>
        <dbReference type="Pfam" id="PF08281"/>
    </source>
</evidence>
<evidence type="ECO:0000256" key="2">
    <source>
        <dbReference type="ARBA" id="ARBA00023015"/>
    </source>
</evidence>
<dbReference type="SUPFAM" id="SSF88659">
    <property type="entry name" value="Sigma3 and sigma4 domains of RNA polymerase sigma factors"/>
    <property type="match status" value="1"/>
</dbReference>
<dbReference type="InterPro" id="IPR007627">
    <property type="entry name" value="RNA_pol_sigma70_r2"/>
</dbReference>
<accession>A0A3D9ZX06</accession>
<dbReference type="CDD" id="cd06171">
    <property type="entry name" value="Sigma70_r4"/>
    <property type="match status" value="1"/>
</dbReference>
<feature type="domain" description="RNA polymerase sigma-70 region 2" evidence="6">
    <location>
        <begin position="10"/>
        <end position="73"/>
    </location>
</feature>
<dbReference type="InterPro" id="IPR036388">
    <property type="entry name" value="WH-like_DNA-bd_sf"/>
</dbReference>
<evidence type="ECO:0000256" key="3">
    <source>
        <dbReference type="ARBA" id="ARBA00023082"/>
    </source>
</evidence>
<feature type="domain" description="RNA polymerase sigma factor 70 region 4 type 2" evidence="7">
    <location>
        <begin position="96"/>
        <end position="148"/>
    </location>
</feature>
<keyword evidence="2" id="KW-0805">Transcription regulation</keyword>
<organism evidence="8 9">
    <name type="scientific">Asanoa ferruginea</name>
    <dbReference type="NCBI Taxonomy" id="53367"/>
    <lineage>
        <taxon>Bacteria</taxon>
        <taxon>Bacillati</taxon>
        <taxon>Actinomycetota</taxon>
        <taxon>Actinomycetes</taxon>
        <taxon>Micromonosporales</taxon>
        <taxon>Micromonosporaceae</taxon>
        <taxon>Asanoa</taxon>
    </lineage>
</organism>
<dbReference type="EMBL" id="QUMQ01000001">
    <property type="protein sequence ID" value="REG01757.1"/>
    <property type="molecule type" value="Genomic_DNA"/>
</dbReference>
<dbReference type="Pfam" id="PF04542">
    <property type="entry name" value="Sigma70_r2"/>
    <property type="match status" value="1"/>
</dbReference>
<keyword evidence="4" id="KW-0238">DNA-binding</keyword>
<keyword evidence="9" id="KW-1185">Reference proteome</keyword>
<dbReference type="Pfam" id="PF08281">
    <property type="entry name" value="Sigma70_r4_2"/>
    <property type="match status" value="1"/>
</dbReference>
<evidence type="ECO:0000256" key="1">
    <source>
        <dbReference type="ARBA" id="ARBA00010641"/>
    </source>
</evidence>
<dbReference type="PANTHER" id="PTHR43133:SF50">
    <property type="entry name" value="ECF RNA POLYMERASE SIGMA FACTOR SIGM"/>
    <property type="match status" value="1"/>
</dbReference>
<proteinExistence type="inferred from homology"/>
<gene>
    <name evidence="8" type="ORF">DFJ67_7844</name>
</gene>
<dbReference type="Gene3D" id="1.10.10.10">
    <property type="entry name" value="Winged helix-like DNA-binding domain superfamily/Winged helix DNA-binding domain"/>
    <property type="match status" value="1"/>
</dbReference>
<dbReference type="GO" id="GO:0006352">
    <property type="term" value="P:DNA-templated transcription initiation"/>
    <property type="evidence" value="ECO:0007669"/>
    <property type="project" value="InterPro"/>
</dbReference>
<dbReference type="Gene3D" id="1.10.1740.10">
    <property type="match status" value="1"/>
</dbReference>
<keyword evidence="3" id="KW-0731">Sigma factor</keyword>
<evidence type="ECO:0000256" key="4">
    <source>
        <dbReference type="ARBA" id="ARBA00023125"/>
    </source>
</evidence>
<evidence type="ECO:0000313" key="9">
    <source>
        <dbReference type="Proteomes" id="UP000256913"/>
    </source>
</evidence>
<evidence type="ECO:0000259" key="6">
    <source>
        <dbReference type="Pfam" id="PF04542"/>
    </source>
</evidence>
<dbReference type="InterPro" id="IPR013249">
    <property type="entry name" value="RNA_pol_sigma70_r4_t2"/>
</dbReference>
<dbReference type="InterPro" id="IPR039425">
    <property type="entry name" value="RNA_pol_sigma-70-like"/>
</dbReference>
<dbReference type="AlphaFoldDB" id="A0A3D9ZX06"/>
<dbReference type="InterPro" id="IPR013324">
    <property type="entry name" value="RNA_pol_sigma_r3/r4-like"/>
</dbReference>
<comment type="caution">
    <text evidence="8">The sequence shown here is derived from an EMBL/GenBank/DDBJ whole genome shotgun (WGS) entry which is preliminary data.</text>
</comment>
<protein>
    <submittedName>
        <fullName evidence="8">RNA polymerase sigma-70 factor (ECF subfamily)</fullName>
    </submittedName>
</protein>
<dbReference type="GO" id="GO:0003677">
    <property type="term" value="F:DNA binding"/>
    <property type="evidence" value="ECO:0007669"/>
    <property type="project" value="UniProtKB-KW"/>
</dbReference>
<comment type="similarity">
    <text evidence="1">Belongs to the sigma-70 factor family. ECF subfamily.</text>
</comment>
<dbReference type="PANTHER" id="PTHR43133">
    <property type="entry name" value="RNA POLYMERASE ECF-TYPE SIGMA FACTO"/>
    <property type="match status" value="1"/>
</dbReference>
<evidence type="ECO:0000256" key="5">
    <source>
        <dbReference type="ARBA" id="ARBA00023163"/>
    </source>
</evidence>
<name>A0A3D9ZX06_9ACTN</name>
<dbReference type="OrthoDB" id="3777963at2"/>
<dbReference type="RefSeq" id="WP_116074233.1">
    <property type="nucleotide sequence ID" value="NZ_BONB01000021.1"/>
</dbReference>